<dbReference type="EMBL" id="RSCK01000001">
    <property type="protein sequence ID" value="RUT14538.1"/>
    <property type="molecule type" value="Genomic_DNA"/>
</dbReference>
<evidence type="ECO:0000256" key="1">
    <source>
        <dbReference type="ARBA" id="ARBA00023125"/>
    </source>
</evidence>
<dbReference type="GO" id="GO:0003700">
    <property type="term" value="F:DNA-binding transcription factor activity"/>
    <property type="evidence" value="ECO:0007669"/>
    <property type="project" value="TreeGrafter"/>
</dbReference>
<evidence type="ECO:0000259" key="3">
    <source>
        <dbReference type="PROSITE" id="PS50977"/>
    </source>
</evidence>
<sequence length="194" mass="22221">MQKLDPEKKQSIIAAARSRFHRYGIQKTTMQEIARDAGLSVGTLYLYFKNKDEILLACTQVFRSEHERAARLILHSDRAADEKLRHYILDRFRAAKATREGTDCAAEIARAVIRLDPHRIEAEASLTMLTIGQILQQGCETELFHHVNLAVDVEVFAYSIAYFFPIAGKEPDPPPEEEKLLAIVNWFIAQWQRP</sequence>
<dbReference type="GO" id="GO:0000976">
    <property type="term" value="F:transcription cis-regulatory region binding"/>
    <property type="evidence" value="ECO:0007669"/>
    <property type="project" value="TreeGrafter"/>
</dbReference>
<dbReference type="RefSeq" id="WP_106165841.1">
    <property type="nucleotide sequence ID" value="NZ_JAVKZF010000005.1"/>
</dbReference>
<feature type="domain" description="HTH tetR-type" evidence="3">
    <location>
        <begin position="6"/>
        <end position="66"/>
    </location>
</feature>
<dbReference type="PROSITE" id="PS50977">
    <property type="entry name" value="HTH_TETR_2"/>
    <property type="match status" value="1"/>
</dbReference>
<dbReference type="InterPro" id="IPR023772">
    <property type="entry name" value="DNA-bd_HTH_TetR-type_CS"/>
</dbReference>
<dbReference type="InterPro" id="IPR009057">
    <property type="entry name" value="Homeodomain-like_sf"/>
</dbReference>
<dbReference type="Pfam" id="PF00440">
    <property type="entry name" value="TetR_N"/>
    <property type="match status" value="1"/>
</dbReference>
<feature type="DNA-binding region" description="H-T-H motif" evidence="2">
    <location>
        <begin position="29"/>
        <end position="48"/>
    </location>
</feature>
<dbReference type="PRINTS" id="PR00455">
    <property type="entry name" value="HTHTETR"/>
</dbReference>
<accession>A0AB37USW1</accession>
<proteinExistence type="predicted"/>
<dbReference type="Proteomes" id="UP000282574">
    <property type="component" value="Unassembled WGS sequence"/>
</dbReference>
<dbReference type="InterPro" id="IPR050109">
    <property type="entry name" value="HTH-type_TetR-like_transc_reg"/>
</dbReference>
<protein>
    <recommendedName>
        <fullName evidence="3">HTH tetR-type domain-containing protein</fullName>
    </recommendedName>
</protein>
<dbReference type="Gene3D" id="1.10.357.10">
    <property type="entry name" value="Tetracycline Repressor, domain 2"/>
    <property type="match status" value="1"/>
</dbReference>
<name>A0AB37USW1_9CYAN</name>
<organism evidence="4 5">
    <name type="scientific">Chroococcidiopsis cubana SAG 39.79</name>
    <dbReference type="NCBI Taxonomy" id="388085"/>
    <lineage>
        <taxon>Bacteria</taxon>
        <taxon>Bacillati</taxon>
        <taxon>Cyanobacteriota</taxon>
        <taxon>Cyanophyceae</taxon>
        <taxon>Chroococcidiopsidales</taxon>
        <taxon>Chroococcidiopsidaceae</taxon>
        <taxon>Chroococcidiopsis</taxon>
    </lineage>
</organism>
<reference evidence="4 5" key="1">
    <citation type="journal article" date="2019" name="Genome Biol. Evol.">
        <title>Day and night: Metabolic profiles and evolutionary relationships of six axenic non-marine cyanobacteria.</title>
        <authorList>
            <person name="Will S.E."/>
            <person name="Henke P."/>
            <person name="Boedeker C."/>
            <person name="Huang S."/>
            <person name="Brinkmann H."/>
            <person name="Rohde M."/>
            <person name="Jarek M."/>
            <person name="Friedl T."/>
            <person name="Seufert S."/>
            <person name="Schumacher M."/>
            <person name="Overmann J."/>
            <person name="Neumann-Schaal M."/>
            <person name="Petersen J."/>
        </authorList>
    </citation>
    <scope>NUCLEOTIDE SEQUENCE [LARGE SCALE GENOMIC DNA]</scope>
    <source>
        <strain evidence="4 5">SAG 39.79</strain>
    </source>
</reference>
<dbReference type="SUPFAM" id="SSF46689">
    <property type="entry name" value="Homeodomain-like"/>
    <property type="match status" value="1"/>
</dbReference>
<evidence type="ECO:0000256" key="2">
    <source>
        <dbReference type="PROSITE-ProRule" id="PRU00335"/>
    </source>
</evidence>
<dbReference type="PANTHER" id="PTHR30055:SF226">
    <property type="entry name" value="HTH-TYPE TRANSCRIPTIONAL REGULATOR PKSA"/>
    <property type="match status" value="1"/>
</dbReference>
<comment type="caution">
    <text evidence="4">The sequence shown here is derived from an EMBL/GenBank/DDBJ whole genome shotgun (WGS) entry which is preliminary data.</text>
</comment>
<dbReference type="PROSITE" id="PS01081">
    <property type="entry name" value="HTH_TETR_1"/>
    <property type="match status" value="1"/>
</dbReference>
<evidence type="ECO:0000313" key="5">
    <source>
        <dbReference type="Proteomes" id="UP000282574"/>
    </source>
</evidence>
<dbReference type="InterPro" id="IPR001647">
    <property type="entry name" value="HTH_TetR"/>
</dbReference>
<gene>
    <name evidence="4" type="ORF">DSM107010_00840</name>
</gene>
<evidence type="ECO:0000313" key="4">
    <source>
        <dbReference type="EMBL" id="RUT14538.1"/>
    </source>
</evidence>
<keyword evidence="1 2" id="KW-0238">DNA-binding</keyword>
<dbReference type="PANTHER" id="PTHR30055">
    <property type="entry name" value="HTH-TYPE TRANSCRIPTIONAL REGULATOR RUTR"/>
    <property type="match status" value="1"/>
</dbReference>
<dbReference type="AlphaFoldDB" id="A0AB37USW1"/>
<keyword evidence="5" id="KW-1185">Reference proteome</keyword>